<dbReference type="AlphaFoldDB" id="A0A9N9A3D6"/>
<proteinExistence type="predicted"/>
<feature type="compositionally biased region" description="Basic and acidic residues" evidence="1">
    <location>
        <begin position="72"/>
        <end position="83"/>
    </location>
</feature>
<accession>A0A9N9A3D6</accession>
<keyword evidence="3" id="KW-1185">Reference proteome</keyword>
<organism evidence="2 3">
    <name type="scientific">Acaulospora morrowiae</name>
    <dbReference type="NCBI Taxonomy" id="94023"/>
    <lineage>
        <taxon>Eukaryota</taxon>
        <taxon>Fungi</taxon>
        <taxon>Fungi incertae sedis</taxon>
        <taxon>Mucoromycota</taxon>
        <taxon>Glomeromycotina</taxon>
        <taxon>Glomeromycetes</taxon>
        <taxon>Diversisporales</taxon>
        <taxon>Acaulosporaceae</taxon>
        <taxon>Acaulospora</taxon>
    </lineage>
</organism>
<feature type="region of interest" description="Disordered" evidence="1">
    <location>
        <begin position="72"/>
        <end position="109"/>
    </location>
</feature>
<name>A0A9N9A3D6_9GLOM</name>
<dbReference type="Proteomes" id="UP000789342">
    <property type="component" value="Unassembled WGS sequence"/>
</dbReference>
<comment type="caution">
    <text evidence="2">The sequence shown here is derived from an EMBL/GenBank/DDBJ whole genome shotgun (WGS) entry which is preliminary data.</text>
</comment>
<sequence>QLNETSARNVIKADYDDKREETRVTNLPDASIVENKDIESMNALSQGECHYNEDEVYIATRLQHQPYTVNCPKKDELSKEPTERIVNQPRQTEQVQPAQQEEHTQLTQPAEIEIMAEPAKEKAKNAMPRVKH</sequence>
<feature type="non-terminal residue" evidence="2">
    <location>
        <position position="132"/>
    </location>
</feature>
<gene>
    <name evidence="2" type="ORF">AMORRO_LOCUS3996</name>
</gene>
<feature type="compositionally biased region" description="Polar residues" evidence="1">
    <location>
        <begin position="88"/>
        <end position="99"/>
    </location>
</feature>
<protein>
    <submittedName>
        <fullName evidence="2">5318_t:CDS:1</fullName>
    </submittedName>
</protein>
<dbReference type="EMBL" id="CAJVPV010002063">
    <property type="protein sequence ID" value="CAG8516636.1"/>
    <property type="molecule type" value="Genomic_DNA"/>
</dbReference>
<evidence type="ECO:0000313" key="3">
    <source>
        <dbReference type="Proteomes" id="UP000789342"/>
    </source>
</evidence>
<evidence type="ECO:0000256" key="1">
    <source>
        <dbReference type="SAM" id="MobiDB-lite"/>
    </source>
</evidence>
<evidence type="ECO:0000313" key="2">
    <source>
        <dbReference type="EMBL" id="CAG8516636.1"/>
    </source>
</evidence>
<reference evidence="2" key="1">
    <citation type="submission" date="2021-06" db="EMBL/GenBank/DDBJ databases">
        <authorList>
            <person name="Kallberg Y."/>
            <person name="Tangrot J."/>
            <person name="Rosling A."/>
        </authorList>
    </citation>
    <scope>NUCLEOTIDE SEQUENCE</scope>
    <source>
        <strain evidence="2">CL551</strain>
    </source>
</reference>